<evidence type="ECO:0000313" key="3">
    <source>
        <dbReference type="EMBL" id="BCZ48622.1"/>
    </source>
</evidence>
<dbReference type="EMBL" id="AP024849">
    <property type="protein sequence ID" value="BCZ48622.1"/>
    <property type="molecule type" value="Genomic_DNA"/>
</dbReference>
<feature type="domain" description="NAD-dependent epimerase/dehydratase" evidence="2">
    <location>
        <begin position="4"/>
        <end position="214"/>
    </location>
</feature>
<name>A0ABM7TA50_9CLOT</name>
<comment type="similarity">
    <text evidence="1">Belongs to the NAD(P)-dependent epimerase/dehydratase family.</text>
</comment>
<dbReference type="PRINTS" id="PR01713">
    <property type="entry name" value="NUCEPIMERASE"/>
</dbReference>
<protein>
    <submittedName>
        <fullName evidence="3">NAD-dependent dehydratase</fullName>
    </submittedName>
</protein>
<evidence type="ECO:0000313" key="4">
    <source>
        <dbReference type="Proteomes" id="UP000824633"/>
    </source>
</evidence>
<proteinExistence type="inferred from homology"/>
<dbReference type="Pfam" id="PF01370">
    <property type="entry name" value="Epimerase"/>
    <property type="match status" value="1"/>
</dbReference>
<dbReference type="RefSeq" id="WP_224034872.1">
    <property type="nucleotide sequence ID" value="NZ_AP024849.1"/>
</dbReference>
<dbReference type="Proteomes" id="UP000824633">
    <property type="component" value="Chromosome"/>
</dbReference>
<keyword evidence="4" id="KW-1185">Reference proteome</keyword>
<sequence>MKQILITGSNGFIGSKLKSRLIELNYDIIEFNSSDGDISDFNSIKNINFENIYHIFHLAAKIFVPNSWINPQEYYKVNSFGTVNILEFCKRYNKSLTFISSYIYGQPERLPISEEDKLNPNNPYAHSKFMAEQFCEFYAKQFNVDIAVIRPFNVYGEGQNKKFLIPLIIDQALNDDEIKIKDLSPKRDYIFLDDLIEALILTINKKGYSIYNIGSGNSISVKQIIDVVQEVLSINKPIISEDIKRKNEIFDVIANIGKANNELNWFPKHSFIDGIRKIIEQDKK</sequence>
<dbReference type="Gene3D" id="3.40.50.720">
    <property type="entry name" value="NAD(P)-binding Rossmann-like Domain"/>
    <property type="match status" value="1"/>
</dbReference>
<gene>
    <name evidence="3" type="ORF">psyc5s11_46890</name>
</gene>
<dbReference type="InterPro" id="IPR001509">
    <property type="entry name" value="Epimerase_deHydtase"/>
</dbReference>
<reference evidence="4" key="1">
    <citation type="submission" date="2021-07" db="EMBL/GenBank/DDBJ databases">
        <title>Complete genome sequencing of a Clostridium isolate.</title>
        <authorList>
            <person name="Ueki A."/>
            <person name="Tonouchi A."/>
        </authorList>
    </citation>
    <scope>NUCLEOTIDE SEQUENCE [LARGE SCALE GENOMIC DNA]</scope>
    <source>
        <strain evidence="4">C5S11</strain>
    </source>
</reference>
<dbReference type="SUPFAM" id="SSF51735">
    <property type="entry name" value="NAD(P)-binding Rossmann-fold domains"/>
    <property type="match status" value="1"/>
</dbReference>
<organism evidence="3 4">
    <name type="scientific">Clostridium gelidum</name>
    <dbReference type="NCBI Taxonomy" id="704125"/>
    <lineage>
        <taxon>Bacteria</taxon>
        <taxon>Bacillati</taxon>
        <taxon>Bacillota</taxon>
        <taxon>Clostridia</taxon>
        <taxon>Eubacteriales</taxon>
        <taxon>Clostridiaceae</taxon>
        <taxon>Clostridium</taxon>
    </lineage>
</organism>
<evidence type="ECO:0000256" key="1">
    <source>
        <dbReference type="ARBA" id="ARBA00007637"/>
    </source>
</evidence>
<dbReference type="PANTHER" id="PTHR43000">
    <property type="entry name" value="DTDP-D-GLUCOSE 4,6-DEHYDRATASE-RELATED"/>
    <property type="match status" value="1"/>
</dbReference>
<evidence type="ECO:0000259" key="2">
    <source>
        <dbReference type="Pfam" id="PF01370"/>
    </source>
</evidence>
<accession>A0ABM7TA50</accession>
<dbReference type="InterPro" id="IPR036291">
    <property type="entry name" value="NAD(P)-bd_dom_sf"/>
</dbReference>